<protein>
    <recommendedName>
        <fullName evidence="2">DUF481 domain-containing protein</fullName>
    </recommendedName>
</protein>
<proteinExistence type="predicted"/>
<reference evidence="1" key="1">
    <citation type="submission" date="2018-05" db="EMBL/GenBank/DDBJ databases">
        <authorList>
            <person name="Lanie J.A."/>
            <person name="Ng W.-L."/>
            <person name="Kazmierczak K.M."/>
            <person name="Andrzejewski T.M."/>
            <person name="Davidsen T.M."/>
            <person name="Wayne K.J."/>
            <person name="Tettelin H."/>
            <person name="Glass J.I."/>
            <person name="Rusch D."/>
            <person name="Podicherti R."/>
            <person name="Tsui H.-C.T."/>
            <person name="Winkler M.E."/>
        </authorList>
    </citation>
    <scope>NUCLEOTIDE SEQUENCE</scope>
</reference>
<dbReference type="InterPro" id="IPR007433">
    <property type="entry name" value="DUF481"/>
</dbReference>
<sequence length="246" mass="29127">MTKTILFYTLLFASLNWSQINTESIRGDHKIQGLSQNMDLSFAYISGNSNIMFFNGSYRLDYTAKSNWYGLFVIKYDRAFEKSQVDFTNKGFGHLRTVKSLFTNIQMEGFLQKEFNYFIDLENRELIGGGLRFNFFKQFFIATGAMHEKEVYQKIIEKQNFMKSTSYINYSVQIMDKVTIQNILYYQFKFKTIDNYRILWDGKISVQGSDWLSLYINCNYRYDVSTINPNANLYFEITNGLSFRFK</sequence>
<accession>A0A382N7U4</accession>
<dbReference type="Pfam" id="PF04338">
    <property type="entry name" value="DUF481"/>
    <property type="match status" value="1"/>
</dbReference>
<gene>
    <name evidence="1" type="ORF">METZ01_LOCUS309131</name>
</gene>
<dbReference type="EMBL" id="UINC01098057">
    <property type="protein sequence ID" value="SVC56277.1"/>
    <property type="molecule type" value="Genomic_DNA"/>
</dbReference>
<organism evidence="1">
    <name type="scientific">marine metagenome</name>
    <dbReference type="NCBI Taxonomy" id="408172"/>
    <lineage>
        <taxon>unclassified sequences</taxon>
        <taxon>metagenomes</taxon>
        <taxon>ecological metagenomes</taxon>
    </lineage>
</organism>
<evidence type="ECO:0000313" key="1">
    <source>
        <dbReference type="EMBL" id="SVC56277.1"/>
    </source>
</evidence>
<name>A0A382N7U4_9ZZZZ</name>
<dbReference type="AlphaFoldDB" id="A0A382N7U4"/>
<evidence type="ECO:0008006" key="2">
    <source>
        <dbReference type="Google" id="ProtNLM"/>
    </source>
</evidence>